<reference evidence="1 2" key="1">
    <citation type="journal article" date="2022" name="Hortic Res">
        <title>A haplotype resolved chromosomal level avocado genome allows analysis of novel avocado genes.</title>
        <authorList>
            <person name="Nath O."/>
            <person name="Fletcher S.J."/>
            <person name="Hayward A."/>
            <person name="Shaw L.M."/>
            <person name="Masouleh A.K."/>
            <person name="Furtado A."/>
            <person name="Henry R.J."/>
            <person name="Mitter N."/>
        </authorList>
    </citation>
    <scope>NUCLEOTIDE SEQUENCE [LARGE SCALE GENOMIC DNA]</scope>
    <source>
        <strain evidence="2">cv. Hass</strain>
    </source>
</reference>
<name>A0ACC2LQD9_PERAE</name>
<dbReference type="EMBL" id="CM056811">
    <property type="protein sequence ID" value="KAJ8635525.1"/>
    <property type="molecule type" value="Genomic_DNA"/>
</dbReference>
<gene>
    <name evidence="1" type="ORF">MRB53_009792</name>
</gene>
<dbReference type="Proteomes" id="UP001234297">
    <property type="component" value="Chromosome 3"/>
</dbReference>
<keyword evidence="2" id="KW-1185">Reference proteome</keyword>
<evidence type="ECO:0000313" key="2">
    <source>
        <dbReference type="Proteomes" id="UP001234297"/>
    </source>
</evidence>
<proteinExistence type="predicted"/>
<sequence length="569" mass="65331">MVLLVSGRLSIRGPVSNIVFTDSSIPTVKRSRVSPHSLALRVCFFASSSFIFFPFAVSPLSKRFFFPLRHFCSSKPLHSVSLFLRLLLSSTGISNKYFLQGIPQLDPSKLNNKCTWSHDQFISLAGGLLVNNCRTSVYRTCFTEGMRHPCCWLGSSKSDTPSFDPTFLIHKEHEFGYQFCHRTEDEKLDHMMNHLSLYGNMNVSAFKTSKSSPFVLRLFLLLFVTAFAVYIFSVCLKQIALQIKPEYIVPIIEKADMHCDTLGIPPEEILYVHFPHPKTYSRGECVCTPVRFFVILSIQRSGSGWFETLLNSHPNISSNGELFSVKERKHNMSTILSTLDTVYNLDWFSSAAKNECVGAVGFKWMLNQAIMDHHREIANYFNWKGVSVIFLFRRNLLRRLVSEMANAYDRNAKQLNGTHKSHVHSKEEAEVLAQFKPKPDVGTLILHLSHVEQMIMDSLHYFNSTRHMILYYEDIVSNRKKLSYVQEFLRVPLRKLKSRQVKIHTRPLSEQVENWEDVYKALNGTQYTHFLHDTHRWSAAFGLIGKFGLMPTEWGTQGGSDFRKVKPAS</sequence>
<protein>
    <submittedName>
        <fullName evidence="1">Uncharacterized protein</fullName>
    </submittedName>
</protein>
<evidence type="ECO:0000313" key="1">
    <source>
        <dbReference type="EMBL" id="KAJ8635525.1"/>
    </source>
</evidence>
<accession>A0ACC2LQD9</accession>
<organism evidence="1 2">
    <name type="scientific">Persea americana</name>
    <name type="common">Avocado</name>
    <dbReference type="NCBI Taxonomy" id="3435"/>
    <lineage>
        <taxon>Eukaryota</taxon>
        <taxon>Viridiplantae</taxon>
        <taxon>Streptophyta</taxon>
        <taxon>Embryophyta</taxon>
        <taxon>Tracheophyta</taxon>
        <taxon>Spermatophyta</taxon>
        <taxon>Magnoliopsida</taxon>
        <taxon>Magnoliidae</taxon>
        <taxon>Laurales</taxon>
        <taxon>Lauraceae</taxon>
        <taxon>Persea</taxon>
    </lineage>
</organism>
<comment type="caution">
    <text evidence="1">The sequence shown here is derived from an EMBL/GenBank/DDBJ whole genome shotgun (WGS) entry which is preliminary data.</text>
</comment>